<evidence type="ECO:0000313" key="3">
    <source>
        <dbReference type="Proteomes" id="UP001341281"/>
    </source>
</evidence>
<evidence type="ECO:0000313" key="2">
    <source>
        <dbReference type="EMBL" id="WVZ98108.1"/>
    </source>
</evidence>
<dbReference type="InterPro" id="IPR036047">
    <property type="entry name" value="F-box-like_dom_sf"/>
</dbReference>
<feature type="domain" description="F-box" evidence="1">
    <location>
        <begin position="1"/>
        <end position="39"/>
    </location>
</feature>
<reference evidence="2 3" key="1">
    <citation type="submission" date="2024-02" db="EMBL/GenBank/DDBJ databases">
        <title>High-quality chromosome-scale genome assembly of Pensacola bahiagrass (Paspalum notatum Flugge var. saurae).</title>
        <authorList>
            <person name="Vega J.M."/>
            <person name="Podio M."/>
            <person name="Orjuela J."/>
            <person name="Siena L.A."/>
            <person name="Pessino S.C."/>
            <person name="Combes M.C."/>
            <person name="Mariac C."/>
            <person name="Albertini E."/>
            <person name="Pupilli F."/>
            <person name="Ortiz J.P.A."/>
            <person name="Leblanc O."/>
        </authorList>
    </citation>
    <scope>NUCLEOTIDE SEQUENCE [LARGE SCALE GENOMIC DNA]</scope>
    <source>
        <strain evidence="2">R1</strain>
        <tissue evidence="2">Leaf</tissue>
    </source>
</reference>
<dbReference type="Proteomes" id="UP001341281">
    <property type="component" value="Chromosome 10"/>
</dbReference>
<accession>A0AAQ3UV82</accession>
<dbReference type="Gene3D" id="1.20.1280.50">
    <property type="match status" value="1"/>
</dbReference>
<dbReference type="EMBL" id="CP144754">
    <property type="protein sequence ID" value="WVZ98108.1"/>
    <property type="molecule type" value="Genomic_DNA"/>
</dbReference>
<dbReference type="CDD" id="cd22157">
    <property type="entry name" value="F-box_AtFBW1-like"/>
    <property type="match status" value="1"/>
</dbReference>
<gene>
    <name evidence="2" type="ORF">U9M48_043586</name>
</gene>
<evidence type="ECO:0000259" key="1">
    <source>
        <dbReference type="SMART" id="SM00256"/>
    </source>
</evidence>
<sequence>MEEIVTEILVRLPVKSLLRFRSVSQAWRATISDPIFIQVHLCHSVARWEHELSFIISPHTLNYVIEEERWPTTFSNHIRFYQWQWQWQQGASNKQVATFIHGKDFVDECTTSHTVMVWCLLPPTGVSMSSTQPPGIASRCEKVAEIYFGLVDGLAAIVLV</sequence>
<dbReference type="SUPFAM" id="SSF81383">
    <property type="entry name" value="F-box domain"/>
    <property type="match status" value="1"/>
</dbReference>
<dbReference type="PANTHER" id="PTHR31672:SF13">
    <property type="entry name" value="F-BOX PROTEIN CPR30-LIKE"/>
    <property type="match status" value="1"/>
</dbReference>
<protein>
    <recommendedName>
        <fullName evidence="1">F-box domain-containing protein</fullName>
    </recommendedName>
</protein>
<dbReference type="SMART" id="SM00256">
    <property type="entry name" value="FBOX"/>
    <property type="match status" value="1"/>
</dbReference>
<proteinExistence type="predicted"/>
<name>A0AAQ3UV82_PASNO</name>
<dbReference type="Pfam" id="PF00646">
    <property type="entry name" value="F-box"/>
    <property type="match status" value="1"/>
</dbReference>
<dbReference type="InterPro" id="IPR001810">
    <property type="entry name" value="F-box_dom"/>
</dbReference>
<dbReference type="PANTHER" id="PTHR31672">
    <property type="entry name" value="BNACNNG10540D PROTEIN"/>
    <property type="match status" value="1"/>
</dbReference>
<dbReference type="AlphaFoldDB" id="A0AAQ3UV82"/>
<dbReference type="InterPro" id="IPR050796">
    <property type="entry name" value="SCF_F-box_component"/>
</dbReference>
<organism evidence="2 3">
    <name type="scientific">Paspalum notatum var. saurae</name>
    <dbReference type="NCBI Taxonomy" id="547442"/>
    <lineage>
        <taxon>Eukaryota</taxon>
        <taxon>Viridiplantae</taxon>
        <taxon>Streptophyta</taxon>
        <taxon>Embryophyta</taxon>
        <taxon>Tracheophyta</taxon>
        <taxon>Spermatophyta</taxon>
        <taxon>Magnoliopsida</taxon>
        <taxon>Liliopsida</taxon>
        <taxon>Poales</taxon>
        <taxon>Poaceae</taxon>
        <taxon>PACMAD clade</taxon>
        <taxon>Panicoideae</taxon>
        <taxon>Andropogonodae</taxon>
        <taxon>Paspaleae</taxon>
        <taxon>Paspalinae</taxon>
        <taxon>Paspalum</taxon>
    </lineage>
</organism>
<keyword evidence="3" id="KW-1185">Reference proteome</keyword>